<dbReference type="Pfam" id="PF14497">
    <property type="entry name" value="GST_C_3"/>
    <property type="match status" value="1"/>
</dbReference>
<dbReference type="GO" id="GO:0016034">
    <property type="term" value="F:maleylacetoacetate isomerase activity"/>
    <property type="evidence" value="ECO:0007669"/>
    <property type="project" value="TreeGrafter"/>
</dbReference>
<sequence>MGYVPALVIDGHTLADSLSIIEYLDETRPDPPLLPRDDPFKKALARQVSQTIASGIQPIQNLSVLKYLGDERKTEWGHHWINKGFCNLEKILERTSGKYCVGDEITMADLCLVPQVYNANRFALAFLFFAFFHFLLSCFLAVYGGDEGGWIGAIFKGMWVDGYQLFFEGMRFKVDMSQFPVISRINDDLSKLEAFKASHPSKQPDCPEELRE</sequence>
<dbReference type="SUPFAM" id="SSF52833">
    <property type="entry name" value="Thioredoxin-like"/>
    <property type="match status" value="1"/>
</dbReference>
<dbReference type="STRING" id="50429.A0A2B4RSW6"/>
<dbReference type="OrthoDB" id="202840at2759"/>
<dbReference type="PROSITE" id="PS50405">
    <property type="entry name" value="GST_CTER"/>
    <property type="match status" value="1"/>
</dbReference>
<dbReference type="PROSITE" id="PS50404">
    <property type="entry name" value="GST_NTER"/>
    <property type="match status" value="1"/>
</dbReference>
<keyword evidence="5" id="KW-0413">Isomerase</keyword>
<keyword evidence="2" id="KW-1133">Transmembrane helix</keyword>
<name>A0A2B4RSW6_STYPI</name>
<dbReference type="GO" id="GO:0006749">
    <property type="term" value="P:glutathione metabolic process"/>
    <property type="evidence" value="ECO:0007669"/>
    <property type="project" value="TreeGrafter"/>
</dbReference>
<keyword evidence="2" id="KW-0472">Membrane</keyword>
<keyword evidence="2" id="KW-0812">Transmembrane</keyword>
<dbReference type="CDD" id="cd03191">
    <property type="entry name" value="GST_C_Zeta"/>
    <property type="match status" value="1"/>
</dbReference>
<evidence type="ECO:0000259" key="4">
    <source>
        <dbReference type="PROSITE" id="PS50405"/>
    </source>
</evidence>
<protein>
    <submittedName>
        <fullName evidence="5">Maleylacetoacetate isomerase</fullName>
    </submittedName>
</protein>
<evidence type="ECO:0000313" key="6">
    <source>
        <dbReference type="Proteomes" id="UP000225706"/>
    </source>
</evidence>
<dbReference type="InterPro" id="IPR004045">
    <property type="entry name" value="Glutathione_S-Trfase_N"/>
</dbReference>
<organism evidence="5 6">
    <name type="scientific">Stylophora pistillata</name>
    <name type="common">Smooth cauliflower coral</name>
    <dbReference type="NCBI Taxonomy" id="50429"/>
    <lineage>
        <taxon>Eukaryota</taxon>
        <taxon>Metazoa</taxon>
        <taxon>Cnidaria</taxon>
        <taxon>Anthozoa</taxon>
        <taxon>Hexacorallia</taxon>
        <taxon>Scleractinia</taxon>
        <taxon>Astrocoeniina</taxon>
        <taxon>Pocilloporidae</taxon>
        <taxon>Stylophora</taxon>
    </lineage>
</organism>
<dbReference type="InterPro" id="IPR034330">
    <property type="entry name" value="GST_Zeta_C"/>
</dbReference>
<dbReference type="InterPro" id="IPR010987">
    <property type="entry name" value="Glutathione-S-Trfase_C-like"/>
</dbReference>
<gene>
    <name evidence="5" type="primary">Gstz1</name>
    <name evidence="5" type="ORF">AWC38_SpisGene15295</name>
</gene>
<evidence type="ECO:0000259" key="3">
    <source>
        <dbReference type="PROSITE" id="PS50404"/>
    </source>
</evidence>
<evidence type="ECO:0000256" key="1">
    <source>
        <dbReference type="ARBA" id="ARBA00010007"/>
    </source>
</evidence>
<dbReference type="SFLD" id="SFLDS00019">
    <property type="entry name" value="Glutathione_Transferase_(cytos"/>
    <property type="match status" value="1"/>
</dbReference>
<dbReference type="Gene3D" id="1.20.1050.10">
    <property type="match status" value="2"/>
</dbReference>
<evidence type="ECO:0000313" key="5">
    <source>
        <dbReference type="EMBL" id="PFX20256.1"/>
    </source>
</evidence>
<evidence type="ECO:0000256" key="2">
    <source>
        <dbReference type="SAM" id="Phobius"/>
    </source>
</evidence>
<dbReference type="SUPFAM" id="SSF47616">
    <property type="entry name" value="GST C-terminal domain-like"/>
    <property type="match status" value="1"/>
</dbReference>
<proteinExistence type="inferred from homology"/>
<dbReference type="Proteomes" id="UP000225706">
    <property type="component" value="Unassembled WGS sequence"/>
</dbReference>
<dbReference type="InterPro" id="IPR036282">
    <property type="entry name" value="Glutathione-S-Trfase_C_sf"/>
</dbReference>
<feature type="domain" description="GST N-terminal" evidence="3">
    <location>
        <begin position="1"/>
        <end position="32"/>
    </location>
</feature>
<feature type="transmembrane region" description="Helical" evidence="2">
    <location>
        <begin position="149"/>
        <end position="167"/>
    </location>
</feature>
<dbReference type="GO" id="GO:0004364">
    <property type="term" value="F:glutathione transferase activity"/>
    <property type="evidence" value="ECO:0007669"/>
    <property type="project" value="TreeGrafter"/>
</dbReference>
<dbReference type="Pfam" id="PF13417">
    <property type="entry name" value="GST_N_3"/>
    <property type="match status" value="1"/>
</dbReference>
<comment type="similarity">
    <text evidence="1">Belongs to the GST superfamily. Zeta family.</text>
</comment>
<feature type="transmembrane region" description="Helical" evidence="2">
    <location>
        <begin position="122"/>
        <end position="143"/>
    </location>
</feature>
<reference evidence="6" key="1">
    <citation type="journal article" date="2017" name="bioRxiv">
        <title>Comparative analysis of the genomes of Stylophora pistillata and Acropora digitifera provides evidence for extensive differences between species of corals.</title>
        <authorList>
            <person name="Voolstra C.R."/>
            <person name="Li Y."/>
            <person name="Liew Y.J."/>
            <person name="Baumgarten S."/>
            <person name="Zoccola D."/>
            <person name="Flot J.-F."/>
            <person name="Tambutte S."/>
            <person name="Allemand D."/>
            <person name="Aranda M."/>
        </authorList>
    </citation>
    <scope>NUCLEOTIDE SEQUENCE [LARGE SCALE GENOMIC DNA]</scope>
</reference>
<dbReference type="InterPro" id="IPR040079">
    <property type="entry name" value="Glutathione_S-Trfase"/>
</dbReference>
<keyword evidence="6" id="KW-1185">Reference proteome</keyword>
<dbReference type="Gene3D" id="3.40.30.10">
    <property type="entry name" value="Glutaredoxin"/>
    <property type="match status" value="1"/>
</dbReference>
<dbReference type="InterPro" id="IPR004046">
    <property type="entry name" value="GST_C"/>
</dbReference>
<comment type="caution">
    <text evidence="5">The sequence shown here is derived from an EMBL/GenBank/DDBJ whole genome shotgun (WGS) entry which is preliminary data.</text>
</comment>
<dbReference type="FunFam" id="1.20.1050.10:FF:000010">
    <property type="entry name" value="Maleylacetoacetate isomerase isoform 1"/>
    <property type="match status" value="1"/>
</dbReference>
<dbReference type="PANTHER" id="PTHR42673">
    <property type="entry name" value="MALEYLACETOACETATE ISOMERASE"/>
    <property type="match status" value="1"/>
</dbReference>
<dbReference type="GO" id="GO:0006559">
    <property type="term" value="P:L-phenylalanine catabolic process"/>
    <property type="evidence" value="ECO:0007669"/>
    <property type="project" value="TreeGrafter"/>
</dbReference>
<dbReference type="EMBL" id="LSMT01000324">
    <property type="protein sequence ID" value="PFX20256.1"/>
    <property type="molecule type" value="Genomic_DNA"/>
</dbReference>
<dbReference type="InterPro" id="IPR036249">
    <property type="entry name" value="Thioredoxin-like_sf"/>
</dbReference>
<dbReference type="AlphaFoldDB" id="A0A2B4RSW6"/>
<feature type="domain" description="GST C-terminal" evidence="4">
    <location>
        <begin position="38"/>
        <end position="208"/>
    </location>
</feature>
<dbReference type="PANTHER" id="PTHR42673:SF4">
    <property type="entry name" value="MALEYLACETOACETATE ISOMERASE"/>
    <property type="match status" value="1"/>
</dbReference>
<accession>A0A2B4RSW6</accession>
<dbReference type="GO" id="GO:0005739">
    <property type="term" value="C:mitochondrion"/>
    <property type="evidence" value="ECO:0007669"/>
    <property type="project" value="TreeGrafter"/>
</dbReference>